<dbReference type="EMBL" id="KV453860">
    <property type="protein sequence ID" value="ODV83856.1"/>
    <property type="molecule type" value="Genomic_DNA"/>
</dbReference>
<dbReference type="Proteomes" id="UP000094801">
    <property type="component" value="Unassembled WGS sequence"/>
</dbReference>
<organism evidence="3 4">
    <name type="scientific">[Candida] arabinofermentans NRRL YB-2248</name>
    <dbReference type="NCBI Taxonomy" id="983967"/>
    <lineage>
        <taxon>Eukaryota</taxon>
        <taxon>Fungi</taxon>
        <taxon>Dikarya</taxon>
        <taxon>Ascomycota</taxon>
        <taxon>Saccharomycotina</taxon>
        <taxon>Pichiomycetes</taxon>
        <taxon>Pichiales</taxon>
        <taxon>Pichiaceae</taxon>
        <taxon>Ogataea</taxon>
        <taxon>Ogataea/Candida clade</taxon>
    </lineage>
</organism>
<accession>A0A1E4SWH5</accession>
<keyword evidence="2" id="KW-0378">Hydrolase</keyword>
<reference evidence="4" key="1">
    <citation type="submission" date="2016-04" db="EMBL/GenBank/DDBJ databases">
        <title>Comparative genomics of biotechnologically important yeasts.</title>
        <authorList>
            <consortium name="DOE Joint Genome Institute"/>
            <person name="Riley R."/>
            <person name="Haridas S."/>
            <person name="Wolfe K.H."/>
            <person name="Lopes M.R."/>
            <person name="Hittinger C.T."/>
            <person name="Goker M."/>
            <person name="Salamov A."/>
            <person name="Wisecaver J."/>
            <person name="Long T.M."/>
            <person name="Aerts A.L."/>
            <person name="Barry K."/>
            <person name="Choi C."/>
            <person name="Clum A."/>
            <person name="Coughlan A.Y."/>
            <person name="Deshpande S."/>
            <person name="Douglass A.P."/>
            <person name="Hanson S.J."/>
            <person name="Klenk H.-P."/>
            <person name="Labutti K."/>
            <person name="Lapidus A."/>
            <person name="Lindquist E."/>
            <person name="Lipzen A."/>
            <person name="Meier-Kolthoff J.P."/>
            <person name="Ohm R.A."/>
            <person name="Otillar R.P."/>
            <person name="Pangilinan J."/>
            <person name="Peng Y."/>
            <person name="Rokas A."/>
            <person name="Rosa C.A."/>
            <person name="Scheuner C."/>
            <person name="Sibirny A.A."/>
            <person name="Slot J.C."/>
            <person name="Stielow J.B."/>
            <person name="Sun H."/>
            <person name="Kurtzman C.P."/>
            <person name="Blackwell M."/>
            <person name="Grigoriev I.V."/>
            <person name="Jeffries T.W."/>
        </authorList>
    </citation>
    <scope>NUCLEOTIDE SEQUENCE [LARGE SCALE GENOMIC DNA]</scope>
    <source>
        <strain evidence="4">NRRL YB-2248</strain>
    </source>
</reference>
<dbReference type="AlphaFoldDB" id="A0A1E4SWH5"/>
<dbReference type="PANTHER" id="PTHR43213:SF5">
    <property type="entry name" value="BIFUNCTIONAL DTTP_UTP PYROPHOSPHATASE_METHYLTRANSFERASE PROTEIN-RELATED"/>
    <property type="match status" value="1"/>
</dbReference>
<dbReference type="Gene3D" id="3.90.950.10">
    <property type="match status" value="1"/>
</dbReference>
<dbReference type="Pfam" id="PF02545">
    <property type="entry name" value="Maf"/>
    <property type="match status" value="1"/>
</dbReference>
<protein>
    <recommendedName>
        <fullName evidence="5">Maf-like protein</fullName>
    </recommendedName>
</protein>
<dbReference type="OrthoDB" id="10267058at2759"/>
<sequence>MMGFNPIVKPSNFEEDLNKDDFKDDISEYALQTSIGKIMDVWNELNSIGDKSNIPDNLIMLSTDTIVENEGQIFEKPSSSEENYKAMIQFRDSSKPVNVISGVCILIKDVTDSKGYRLITFKETTEVLMDRQVTDSFLQKYSESGEGLQVAGGMKVQGFGGLMIEGFKGDFYNVVGLPYMRTFKEICKALDVDP</sequence>
<evidence type="ECO:0000313" key="4">
    <source>
        <dbReference type="Proteomes" id="UP000094801"/>
    </source>
</evidence>
<comment type="cofactor">
    <cofactor evidence="1">
        <name>a divalent metal cation</name>
        <dbReference type="ChEBI" id="CHEBI:60240"/>
    </cofactor>
</comment>
<evidence type="ECO:0008006" key="5">
    <source>
        <dbReference type="Google" id="ProtNLM"/>
    </source>
</evidence>
<dbReference type="GO" id="GO:0047429">
    <property type="term" value="F:nucleoside triphosphate diphosphatase activity"/>
    <property type="evidence" value="ECO:0007669"/>
    <property type="project" value="InterPro"/>
</dbReference>
<evidence type="ECO:0000313" key="3">
    <source>
        <dbReference type="EMBL" id="ODV83856.1"/>
    </source>
</evidence>
<evidence type="ECO:0000256" key="1">
    <source>
        <dbReference type="ARBA" id="ARBA00001968"/>
    </source>
</evidence>
<dbReference type="PANTHER" id="PTHR43213">
    <property type="entry name" value="BIFUNCTIONAL DTTP/UTP PYROPHOSPHATASE/METHYLTRANSFERASE PROTEIN-RELATED"/>
    <property type="match status" value="1"/>
</dbReference>
<dbReference type="PIRSF" id="PIRSF006305">
    <property type="entry name" value="Maf"/>
    <property type="match status" value="1"/>
</dbReference>
<keyword evidence="4" id="KW-1185">Reference proteome</keyword>
<dbReference type="STRING" id="983967.A0A1E4SWH5"/>
<proteinExistence type="predicted"/>
<dbReference type="InterPro" id="IPR003697">
    <property type="entry name" value="Maf-like"/>
</dbReference>
<gene>
    <name evidence="3" type="ORF">CANARDRAFT_29588</name>
</gene>
<dbReference type="InterPro" id="IPR029001">
    <property type="entry name" value="ITPase-like_fam"/>
</dbReference>
<evidence type="ECO:0000256" key="2">
    <source>
        <dbReference type="ARBA" id="ARBA00022801"/>
    </source>
</evidence>
<dbReference type="SUPFAM" id="SSF52972">
    <property type="entry name" value="ITPase-like"/>
    <property type="match status" value="1"/>
</dbReference>
<name>A0A1E4SWH5_9ASCO</name>